<proteinExistence type="predicted"/>
<evidence type="ECO:0000313" key="3">
    <source>
        <dbReference type="Proteomes" id="UP000003635"/>
    </source>
</evidence>
<sequence length="280" mass="30097">MRCDSIGRGRLDYDLCSYGISRLSFRGPRRALTGRYAAFVGGTETFGKFVRTPFPALLERGTEMTCVNFGCVNAGIGAFLQDTAVTAACYDSALTVIEVLGAHNVSNRLYQVHPRRNDRFLQPTPRLREVFDDIDFADFTFTRHMIAALAARSQERFAIVRDEIQLAWLRRMETFIAELPVPPVLLWLRPDAALAAAAPAPGPDPLFVTDEMMAQIAPKVAQVVRVDVSAQMRALGRAAMVVGPAEAAAAEGLHGPGVHAAAAKALTPLVSALAGGACAA</sequence>
<keyword evidence="3" id="KW-1185">Reference proteome</keyword>
<name>Q2CAW4_OCEGH</name>
<reference evidence="2 3" key="1">
    <citation type="journal article" date="2010" name="J. Bacteriol.">
        <title>Genome sequences of Oceanicola granulosus HTCC2516(T) and Oceanicola batsensis HTCC2597(TDelta).</title>
        <authorList>
            <person name="Thrash J.C."/>
            <person name="Cho J.C."/>
            <person name="Vergin K.L."/>
            <person name="Giovannoni S.J."/>
        </authorList>
    </citation>
    <scope>NUCLEOTIDE SEQUENCE [LARGE SCALE GENOMIC DNA]</scope>
    <source>
        <strain evidence="3">ATCC BAA-861 / DSM 15982 / KCTC 12143 / HTCC2516</strain>
    </source>
</reference>
<dbReference type="RefSeq" id="WP_007255253.1">
    <property type="nucleotide sequence ID" value="NZ_CH724107.1"/>
</dbReference>
<comment type="caution">
    <text evidence="2">The sequence shown here is derived from an EMBL/GenBank/DDBJ whole genome shotgun (WGS) entry which is preliminary data.</text>
</comment>
<dbReference type="STRING" id="314256.OG2516_08658"/>
<organism evidence="2 3">
    <name type="scientific">Oceanicola granulosus (strain ATCC BAA-861 / DSM 15982 / KCTC 12143 / HTCC2516)</name>
    <dbReference type="NCBI Taxonomy" id="314256"/>
    <lineage>
        <taxon>Bacteria</taxon>
        <taxon>Pseudomonadati</taxon>
        <taxon>Pseudomonadota</taxon>
        <taxon>Alphaproteobacteria</taxon>
        <taxon>Rhodobacterales</taxon>
        <taxon>Roseobacteraceae</taxon>
        <taxon>Oceanicola</taxon>
    </lineage>
</organism>
<gene>
    <name evidence="2" type="ORF">OG2516_08658</name>
</gene>
<dbReference type="HOGENOM" id="CLU_088208_0_0_5"/>
<feature type="domain" description="DUF6473" evidence="1">
    <location>
        <begin position="1"/>
        <end position="273"/>
    </location>
</feature>
<evidence type="ECO:0000313" key="2">
    <source>
        <dbReference type="EMBL" id="EAR49812.1"/>
    </source>
</evidence>
<protein>
    <recommendedName>
        <fullName evidence="1">DUF6473 domain-containing protein</fullName>
    </recommendedName>
</protein>
<evidence type="ECO:0000259" key="1">
    <source>
        <dbReference type="Pfam" id="PF20078"/>
    </source>
</evidence>
<dbReference type="InterPro" id="IPR045524">
    <property type="entry name" value="DUF6473"/>
</dbReference>
<dbReference type="Pfam" id="PF20078">
    <property type="entry name" value="DUF6473"/>
    <property type="match status" value="1"/>
</dbReference>
<accession>Q2CAW4</accession>
<dbReference type="Proteomes" id="UP000003635">
    <property type="component" value="Unassembled WGS sequence"/>
</dbReference>
<dbReference type="AlphaFoldDB" id="Q2CAW4"/>
<dbReference type="eggNOG" id="ENOG502Z950">
    <property type="taxonomic scope" value="Bacteria"/>
</dbReference>
<dbReference type="EMBL" id="AAOT01000046">
    <property type="protein sequence ID" value="EAR49812.1"/>
    <property type="molecule type" value="Genomic_DNA"/>
</dbReference>